<feature type="domain" description="3-dehydroquinate synthase C-terminal" evidence="12">
    <location>
        <begin position="193"/>
        <end position="334"/>
    </location>
</feature>
<evidence type="ECO:0000256" key="6">
    <source>
        <dbReference type="ARBA" id="ARBA00023027"/>
    </source>
</evidence>
<evidence type="ECO:0000256" key="5">
    <source>
        <dbReference type="ARBA" id="ARBA00022605"/>
    </source>
</evidence>
<protein>
    <recommendedName>
        <fullName evidence="4 9">3-dehydroquinate synthase</fullName>
        <shortName evidence="9">DHQS</shortName>
        <ecNumber evidence="4 9">4.2.3.4</ecNumber>
    </recommendedName>
</protein>
<evidence type="ECO:0000256" key="7">
    <source>
        <dbReference type="ARBA" id="ARBA00023141"/>
    </source>
</evidence>
<feature type="binding site" evidence="9">
    <location>
        <position position="154"/>
    </location>
    <ligand>
        <name>NAD(+)</name>
        <dbReference type="ChEBI" id="CHEBI:57540"/>
    </ligand>
</feature>
<feature type="region of interest" description="Disordered" evidence="10">
    <location>
        <begin position="349"/>
        <end position="368"/>
    </location>
</feature>
<dbReference type="EC" id="4.2.3.4" evidence="4 9"/>
<dbReference type="SUPFAM" id="SSF56796">
    <property type="entry name" value="Dehydroquinate synthase-like"/>
    <property type="match status" value="1"/>
</dbReference>
<comment type="pathway">
    <text evidence="3 9">Metabolic intermediate biosynthesis; chorismate biosynthesis; chorismate from D-erythrose 4-phosphate and phosphoenolpyruvate: step 2/7.</text>
</comment>
<feature type="binding site" evidence="9">
    <location>
        <position position="196"/>
    </location>
    <ligand>
        <name>Zn(2+)</name>
        <dbReference type="ChEBI" id="CHEBI:29105"/>
    </ligand>
</feature>
<evidence type="ECO:0000259" key="12">
    <source>
        <dbReference type="Pfam" id="PF24621"/>
    </source>
</evidence>
<dbReference type="GO" id="GO:0009423">
    <property type="term" value="P:chorismate biosynthetic process"/>
    <property type="evidence" value="ECO:0007669"/>
    <property type="project" value="UniProtKB-UniRule"/>
</dbReference>
<reference evidence="13 14" key="1">
    <citation type="submission" date="2023-10" db="EMBL/GenBank/DDBJ databases">
        <title>complete genome sequence of Corynebacterium pseudokroppenstedtii P15-C1.</title>
        <authorList>
            <person name="Bruggemann H."/>
            <person name="Poehlein A."/>
        </authorList>
    </citation>
    <scope>NUCLEOTIDE SEQUENCE [LARGE SCALE GENOMIC DNA]</scope>
    <source>
        <strain evidence="13 14">P15_C1</strain>
    </source>
</reference>
<evidence type="ECO:0000256" key="4">
    <source>
        <dbReference type="ARBA" id="ARBA00013031"/>
    </source>
</evidence>
<dbReference type="NCBIfam" id="TIGR01357">
    <property type="entry name" value="aroB"/>
    <property type="match status" value="1"/>
</dbReference>
<proteinExistence type="inferred from homology"/>
<dbReference type="GO" id="GO:0005737">
    <property type="term" value="C:cytoplasm"/>
    <property type="evidence" value="ECO:0007669"/>
    <property type="project" value="UniProtKB-SubCell"/>
</dbReference>
<dbReference type="PANTHER" id="PTHR43622:SF7">
    <property type="entry name" value="3-DEHYDROQUINATE SYNTHASE, CHLOROPLASTIC"/>
    <property type="match status" value="1"/>
</dbReference>
<dbReference type="RefSeq" id="WP_204088515.1">
    <property type="nucleotide sequence ID" value="NZ_CP137757.1"/>
</dbReference>
<keyword evidence="6 9" id="KW-0520">NAD</keyword>
<comment type="caution">
    <text evidence="9">Lacks conserved residue(s) required for the propagation of feature annotation.</text>
</comment>
<comment type="cofactor">
    <cofactor evidence="9">
        <name>Co(2+)</name>
        <dbReference type="ChEBI" id="CHEBI:48828"/>
    </cofactor>
    <cofactor evidence="9">
        <name>Zn(2+)</name>
        <dbReference type="ChEBI" id="CHEBI:29105"/>
    </cofactor>
    <text evidence="9">Binds 1 divalent metal cation per subunit. Can use either Co(2+) or Zn(2+).</text>
</comment>
<keyword evidence="9" id="KW-0170">Cobalt</keyword>
<dbReference type="GO" id="GO:0008652">
    <property type="term" value="P:amino acid biosynthetic process"/>
    <property type="evidence" value="ECO:0007669"/>
    <property type="project" value="UniProtKB-KW"/>
</dbReference>
<feature type="binding site" evidence="9">
    <location>
        <begin position="141"/>
        <end position="142"/>
    </location>
    <ligand>
        <name>NAD(+)</name>
        <dbReference type="ChEBI" id="CHEBI:57540"/>
    </ligand>
</feature>
<dbReference type="InterPro" id="IPR050071">
    <property type="entry name" value="Dehydroquinate_synthase"/>
</dbReference>
<dbReference type="PANTHER" id="PTHR43622">
    <property type="entry name" value="3-DEHYDROQUINATE SYNTHASE"/>
    <property type="match status" value="1"/>
</dbReference>
<keyword evidence="5 9" id="KW-0028">Amino-acid biosynthesis</keyword>
<keyword evidence="9" id="KW-0547">Nucleotide-binding</keyword>
<evidence type="ECO:0000313" key="14">
    <source>
        <dbReference type="Proteomes" id="UP001174314"/>
    </source>
</evidence>
<keyword evidence="8 9" id="KW-0456">Lyase</keyword>
<dbReference type="InterPro" id="IPR056179">
    <property type="entry name" value="DHQS_C"/>
</dbReference>
<feature type="region of interest" description="Disordered" evidence="10">
    <location>
        <begin position="1"/>
        <end position="20"/>
    </location>
</feature>
<dbReference type="HAMAP" id="MF_00110">
    <property type="entry name" value="DHQ_synthase"/>
    <property type="match status" value="1"/>
</dbReference>
<evidence type="ECO:0000256" key="9">
    <source>
        <dbReference type="HAMAP-Rule" id="MF_00110"/>
    </source>
</evidence>
<dbReference type="GO" id="GO:0000166">
    <property type="term" value="F:nucleotide binding"/>
    <property type="evidence" value="ECO:0007669"/>
    <property type="project" value="UniProtKB-KW"/>
</dbReference>
<comment type="subcellular location">
    <subcellularLocation>
        <location evidence="9">Cytoplasm</location>
    </subcellularLocation>
</comment>
<dbReference type="GO" id="GO:0009073">
    <property type="term" value="P:aromatic amino acid family biosynthetic process"/>
    <property type="evidence" value="ECO:0007669"/>
    <property type="project" value="UniProtKB-KW"/>
</dbReference>
<feature type="binding site" evidence="9">
    <location>
        <position position="258"/>
    </location>
    <ligand>
        <name>Zn(2+)</name>
        <dbReference type="ChEBI" id="CHEBI:29105"/>
    </ligand>
</feature>
<feature type="binding site" evidence="9">
    <location>
        <position position="163"/>
    </location>
    <ligand>
        <name>NAD(+)</name>
        <dbReference type="ChEBI" id="CHEBI:57540"/>
    </ligand>
</feature>
<evidence type="ECO:0000256" key="2">
    <source>
        <dbReference type="ARBA" id="ARBA00001911"/>
    </source>
</evidence>
<dbReference type="Gene3D" id="1.20.1090.10">
    <property type="entry name" value="Dehydroquinate synthase-like - alpha domain"/>
    <property type="match status" value="1"/>
</dbReference>
<dbReference type="GO" id="GO:0003856">
    <property type="term" value="F:3-dehydroquinate synthase activity"/>
    <property type="evidence" value="ECO:0007669"/>
    <property type="project" value="UniProtKB-UniRule"/>
</dbReference>
<dbReference type="GO" id="GO:0046872">
    <property type="term" value="F:metal ion binding"/>
    <property type="evidence" value="ECO:0007669"/>
    <property type="project" value="UniProtKB-KW"/>
</dbReference>
<evidence type="ECO:0000256" key="3">
    <source>
        <dbReference type="ARBA" id="ARBA00004661"/>
    </source>
</evidence>
<comment type="function">
    <text evidence="9">Catalyzes the conversion of 3-deoxy-D-arabino-heptulosonate 7-phosphate (DAHP) to dehydroquinate (DHQ).</text>
</comment>
<organism evidence="13 14">
    <name type="scientific">Corynebacterium pseudokroppenstedtii</name>
    <dbReference type="NCBI Taxonomy" id="2804917"/>
    <lineage>
        <taxon>Bacteria</taxon>
        <taxon>Bacillati</taxon>
        <taxon>Actinomycetota</taxon>
        <taxon>Actinomycetes</taxon>
        <taxon>Mycobacteriales</taxon>
        <taxon>Corynebacteriaceae</taxon>
        <taxon>Corynebacterium</taxon>
    </lineage>
</organism>
<keyword evidence="9" id="KW-0479">Metal-binding</keyword>
<keyword evidence="9" id="KW-0963">Cytoplasm</keyword>
<evidence type="ECO:0000313" key="13">
    <source>
        <dbReference type="EMBL" id="WPF25942.1"/>
    </source>
</evidence>
<accession>A0AAU0PZJ0</accession>
<dbReference type="AlphaFoldDB" id="A0AAU0PZJ0"/>
<dbReference type="Proteomes" id="UP001174314">
    <property type="component" value="Chromosome"/>
</dbReference>
<keyword evidence="9" id="KW-0862">Zinc</keyword>
<feature type="domain" description="3-dehydroquinate synthase N-terminal" evidence="11">
    <location>
        <begin position="79"/>
        <end position="190"/>
    </location>
</feature>
<dbReference type="CDD" id="cd08195">
    <property type="entry name" value="DHQS"/>
    <property type="match status" value="1"/>
</dbReference>
<name>A0AAU0PZJ0_9CORY</name>
<evidence type="ECO:0000256" key="10">
    <source>
        <dbReference type="SAM" id="MobiDB-lite"/>
    </source>
</evidence>
<keyword evidence="7 9" id="KW-0057">Aromatic amino acid biosynthesis</keyword>
<feature type="compositionally biased region" description="Low complexity" evidence="10">
    <location>
        <begin position="352"/>
        <end position="361"/>
    </location>
</feature>
<feature type="binding site" evidence="9">
    <location>
        <begin position="83"/>
        <end position="88"/>
    </location>
    <ligand>
        <name>NAD(+)</name>
        <dbReference type="ChEBI" id="CHEBI:57540"/>
    </ligand>
</feature>
<evidence type="ECO:0000256" key="8">
    <source>
        <dbReference type="ARBA" id="ARBA00023239"/>
    </source>
</evidence>
<feature type="binding site" evidence="9">
    <location>
        <position position="274"/>
    </location>
    <ligand>
        <name>Zn(2+)</name>
        <dbReference type="ChEBI" id="CHEBI:29105"/>
    </ligand>
</feature>
<dbReference type="InterPro" id="IPR016037">
    <property type="entry name" value="DHQ_synth_AroB"/>
</dbReference>
<dbReference type="EMBL" id="CP137757">
    <property type="protein sequence ID" value="WPF25942.1"/>
    <property type="molecule type" value="Genomic_DNA"/>
</dbReference>
<comment type="similarity">
    <text evidence="9">Belongs to the sugar phosphate cyclases superfamily. Dehydroquinate synthase family.</text>
</comment>
<sequence>MSTPSRESIDTASGTGPWTIPVNGNKPYDVVIGHDLVGSTGAAADSYSKVGIIHQPTVAVAAHRIADTLAARDISSFLVEIDDAEQGKTFDVVTRCWDECAKHGVGRRDAIISVGGGAATDVGGFVAATWMRGIDVIQVPTTVLGMVDAAVGGKTGINTPAGKNLVGAFHEPSAVFVDLDFINDLPREAIVAGSAEIVKTGFIADPEITKLYERDPDRCLDVAGDLPELIRRSIAVKASVVSHDLKESSLREILNYGHTFGHAIEKVEHYTWPHGHAVAVGMCFEAELACVTGHLSEAVVQQHRTILQSLGLPTHYDAAALDDLIDAMKMDKKNRDGKIRFVILSSHDSDSLDSGTGSGLSAEDNCSQVPRPIRLAGPSYEDLQAAFIRMNKRGSRSDY</sequence>
<gene>
    <name evidence="9 13" type="primary">aroB</name>
    <name evidence="13" type="ORF">Q0N40_05320</name>
</gene>
<feature type="compositionally biased region" description="Polar residues" evidence="10">
    <location>
        <begin position="1"/>
        <end position="16"/>
    </location>
</feature>
<dbReference type="Pfam" id="PF24621">
    <property type="entry name" value="DHQS_C"/>
    <property type="match status" value="1"/>
</dbReference>
<comment type="cofactor">
    <cofactor evidence="2 9">
        <name>NAD(+)</name>
        <dbReference type="ChEBI" id="CHEBI:57540"/>
    </cofactor>
</comment>
<dbReference type="KEGG" id="cpsk:Q0N40_05320"/>
<dbReference type="Gene3D" id="3.40.50.1970">
    <property type="match status" value="1"/>
</dbReference>
<keyword evidence="14" id="KW-1185">Reference proteome</keyword>
<evidence type="ECO:0000259" key="11">
    <source>
        <dbReference type="Pfam" id="PF01761"/>
    </source>
</evidence>
<dbReference type="InterPro" id="IPR030960">
    <property type="entry name" value="DHQS/DOIS_N"/>
</dbReference>
<dbReference type="Pfam" id="PF01761">
    <property type="entry name" value="DHQ_synthase"/>
    <property type="match status" value="1"/>
</dbReference>
<feature type="binding site" evidence="9">
    <location>
        <begin position="117"/>
        <end position="121"/>
    </location>
    <ligand>
        <name>NAD(+)</name>
        <dbReference type="ChEBI" id="CHEBI:57540"/>
    </ligand>
</feature>
<comment type="catalytic activity">
    <reaction evidence="1 9">
        <text>7-phospho-2-dehydro-3-deoxy-D-arabino-heptonate = 3-dehydroquinate + phosphate</text>
        <dbReference type="Rhea" id="RHEA:21968"/>
        <dbReference type="ChEBI" id="CHEBI:32364"/>
        <dbReference type="ChEBI" id="CHEBI:43474"/>
        <dbReference type="ChEBI" id="CHEBI:58394"/>
        <dbReference type="EC" id="4.2.3.4"/>
    </reaction>
</comment>
<evidence type="ECO:0000256" key="1">
    <source>
        <dbReference type="ARBA" id="ARBA00001393"/>
    </source>
</evidence>